<reference evidence="3" key="1">
    <citation type="journal article" date="2019" name="Int. J. Syst. Evol. Microbiol.">
        <title>The Global Catalogue of Microorganisms (GCM) 10K type strain sequencing project: providing services to taxonomists for standard genome sequencing and annotation.</title>
        <authorList>
            <consortium name="The Broad Institute Genomics Platform"/>
            <consortium name="The Broad Institute Genome Sequencing Center for Infectious Disease"/>
            <person name="Wu L."/>
            <person name="Ma J."/>
        </authorList>
    </citation>
    <scope>NUCLEOTIDE SEQUENCE [LARGE SCALE GENOMIC DNA]</scope>
    <source>
        <strain evidence="3">JCM 19134</strain>
    </source>
</reference>
<accession>A0AAV3U3B3</accession>
<evidence type="ECO:0000256" key="1">
    <source>
        <dbReference type="SAM" id="Phobius"/>
    </source>
</evidence>
<dbReference type="Pfam" id="PF03929">
    <property type="entry name" value="PepSY_TM"/>
    <property type="match status" value="1"/>
</dbReference>
<protein>
    <submittedName>
        <fullName evidence="2">PepSY domain-containing protein</fullName>
    </submittedName>
</protein>
<keyword evidence="1" id="KW-1133">Transmembrane helix</keyword>
<feature type="transmembrane region" description="Helical" evidence="1">
    <location>
        <begin position="439"/>
        <end position="459"/>
    </location>
</feature>
<name>A0AAV3U3B3_9ALTE</name>
<keyword evidence="3" id="KW-1185">Reference proteome</keyword>
<feature type="transmembrane region" description="Helical" evidence="1">
    <location>
        <begin position="219"/>
        <end position="237"/>
    </location>
</feature>
<gene>
    <name evidence="2" type="ORF">GCM10025791_25740</name>
</gene>
<evidence type="ECO:0000313" key="3">
    <source>
        <dbReference type="Proteomes" id="UP001409585"/>
    </source>
</evidence>
<sequence>MAWFGPQAQKMMPPQFEAKASTLIQLEGVIDQLPIAEAAIVKVVASAGGNLLQITQSDHQPRRYFDLVSGEELLGYDQEQAKWLASHYLGVPLQAVTSINFRDRFDASYPPVNRLLPVYEVTIKAQGETKNKTQTAFIYTETGALASLNNGAKANMQRFFKALHTWSWLDKTGLGRVLLVSVFMLTLLAMASTGLYLVFALPKRTIPNPSRRWHRRLAYVLWLPLLGWSASGFYHLLQAQYVQPVSGIRLLAPIQLADFAVSEEAKSAWQNSVNSSLPSNAHLNAITLNQSIIGEPLYRLGVSAPIVQPANGHEKRKARFAGRAMEKSAAYINARTGLPSEVTDQILAASLVQSFTSSPQTSMQLVTQFGPVYDFRNKRLPVWQVDVNDGAGSRLFVDPISGILVDQNRSIERAESLSFSILHKWNLLRPLVGPETRDVIIVITLLGIIAISGFGFVMYQKRSNAGRRGVGQLHASRVE</sequence>
<dbReference type="InterPro" id="IPR005625">
    <property type="entry name" value="PepSY-ass_TM"/>
</dbReference>
<keyword evidence="1" id="KW-0812">Transmembrane</keyword>
<dbReference type="Proteomes" id="UP001409585">
    <property type="component" value="Unassembled WGS sequence"/>
</dbReference>
<organism evidence="2 3">
    <name type="scientific">Halioxenophilus aromaticivorans</name>
    <dbReference type="NCBI Taxonomy" id="1306992"/>
    <lineage>
        <taxon>Bacteria</taxon>
        <taxon>Pseudomonadati</taxon>
        <taxon>Pseudomonadota</taxon>
        <taxon>Gammaproteobacteria</taxon>
        <taxon>Alteromonadales</taxon>
        <taxon>Alteromonadaceae</taxon>
        <taxon>Halioxenophilus</taxon>
    </lineage>
</organism>
<dbReference type="EMBL" id="BAABLX010000024">
    <property type="protein sequence ID" value="GAA4945433.1"/>
    <property type="molecule type" value="Genomic_DNA"/>
</dbReference>
<dbReference type="AlphaFoldDB" id="A0AAV3U3B3"/>
<comment type="caution">
    <text evidence="2">The sequence shown here is derived from an EMBL/GenBank/DDBJ whole genome shotgun (WGS) entry which is preliminary data.</text>
</comment>
<keyword evidence="1" id="KW-0472">Membrane</keyword>
<feature type="transmembrane region" description="Helical" evidence="1">
    <location>
        <begin position="177"/>
        <end position="199"/>
    </location>
</feature>
<evidence type="ECO:0000313" key="2">
    <source>
        <dbReference type="EMBL" id="GAA4945433.1"/>
    </source>
</evidence>
<proteinExistence type="predicted"/>